<evidence type="ECO:0000256" key="5">
    <source>
        <dbReference type="ARBA" id="ARBA00022840"/>
    </source>
</evidence>
<keyword evidence="4 6" id="KW-0547">Nucleotide-binding</keyword>
<feature type="binding site" evidence="6">
    <location>
        <begin position="13"/>
        <end position="20"/>
    </location>
    <ligand>
        <name>ATP</name>
        <dbReference type="ChEBI" id="CHEBI:30616"/>
    </ligand>
</feature>
<comment type="catalytic activity">
    <reaction evidence="1 6">
        <text>alpha-D-ribose 1,5-bisphosphate + ATP = 5-phospho-alpha-D-ribose 1-diphosphate + ADP</text>
        <dbReference type="Rhea" id="RHEA:20109"/>
        <dbReference type="ChEBI" id="CHEBI:30616"/>
        <dbReference type="ChEBI" id="CHEBI:58017"/>
        <dbReference type="ChEBI" id="CHEBI:68688"/>
        <dbReference type="ChEBI" id="CHEBI:456216"/>
        <dbReference type="EC" id="2.7.4.23"/>
    </reaction>
</comment>
<dbReference type="PROSITE" id="PS50052">
    <property type="entry name" value="GUANYLATE_KINASE_2"/>
    <property type="match status" value="1"/>
</dbReference>
<dbReference type="InterPro" id="IPR008145">
    <property type="entry name" value="GK/Ca_channel_bsu"/>
</dbReference>
<keyword evidence="5 6" id="KW-0067">ATP-binding</keyword>
<sequence length="185" mass="19895">MMSELGPVIAVVGPSGVGKDSLMLALAQAEPRLSLLKRVITRTPDAGGEEYQAVSEAVFQDLQETGAFALHWQAHGLYYGLPAADLQRQRCEGGGVLVNFSRAVLLEAQALFDPFVVFSVTATPDVLAARLKMRDRETKSEQLLRLARATKPLPDGLLQVIEIDNSGSLDAAVMAAQHALYPPRG</sequence>
<dbReference type="GO" id="GO:0033863">
    <property type="term" value="F:ribose 1,5-bisphosphate phosphokinase activity"/>
    <property type="evidence" value="ECO:0007669"/>
    <property type="project" value="UniProtKB-UniRule"/>
</dbReference>
<protein>
    <recommendedName>
        <fullName evidence="6">Ribose 1,5-bisphosphate phosphokinase PhnN</fullName>
        <ecNumber evidence="6">2.7.4.23</ecNumber>
    </recommendedName>
    <alternativeName>
        <fullName evidence="6">Ribose 1,5-bisphosphokinase</fullName>
    </alternativeName>
</protein>
<dbReference type="InterPro" id="IPR027417">
    <property type="entry name" value="P-loop_NTPase"/>
</dbReference>
<dbReference type="EMBL" id="FMWG01000001">
    <property type="protein sequence ID" value="SCZ50422.1"/>
    <property type="molecule type" value="Genomic_DNA"/>
</dbReference>
<dbReference type="Proteomes" id="UP000198767">
    <property type="component" value="Unassembled WGS sequence"/>
</dbReference>
<dbReference type="InterPro" id="IPR012699">
    <property type="entry name" value="PhnN"/>
</dbReference>
<evidence type="ECO:0000313" key="8">
    <source>
        <dbReference type="EMBL" id="SCZ50422.1"/>
    </source>
</evidence>
<dbReference type="NCBIfam" id="TIGR02322">
    <property type="entry name" value="phosphon_PhnN"/>
    <property type="match status" value="1"/>
</dbReference>
<reference evidence="8 9" key="1">
    <citation type="submission" date="2016-10" db="EMBL/GenBank/DDBJ databases">
        <authorList>
            <person name="de Groot N.N."/>
        </authorList>
    </citation>
    <scope>NUCLEOTIDE SEQUENCE [LARGE SCALE GENOMIC DNA]</scope>
    <source>
        <strain evidence="8 9">U95</strain>
    </source>
</reference>
<dbReference type="GO" id="GO:0005829">
    <property type="term" value="C:cytosol"/>
    <property type="evidence" value="ECO:0007669"/>
    <property type="project" value="TreeGrafter"/>
</dbReference>
<keyword evidence="9" id="KW-1185">Reference proteome</keyword>
<proteinExistence type="inferred from homology"/>
<dbReference type="EC" id="2.7.4.23" evidence="6"/>
<evidence type="ECO:0000313" key="9">
    <source>
        <dbReference type="Proteomes" id="UP000198767"/>
    </source>
</evidence>
<keyword evidence="3 6" id="KW-0808">Transferase</keyword>
<evidence type="ECO:0000256" key="1">
    <source>
        <dbReference type="ARBA" id="ARBA00000373"/>
    </source>
</evidence>
<dbReference type="SUPFAM" id="SSF52540">
    <property type="entry name" value="P-loop containing nucleoside triphosphate hydrolases"/>
    <property type="match status" value="1"/>
</dbReference>
<dbReference type="GO" id="GO:0005524">
    <property type="term" value="F:ATP binding"/>
    <property type="evidence" value="ECO:0007669"/>
    <property type="project" value="UniProtKB-KW"/>
</dbReference>
<dbReference type="UniPathway" id="UPA00087">
    <property type="reaction ID" value="UER00175"/>
</dbReference>
<comment type="pathway">
    <text evidence="2 6">Metabolic intermediate biosynthesis; 5-phospho-alpha-D-ribose 1-diphosphate biosynthesis; 5-phospho-alpha-D-ribose 1-diphosphate from D-ribose 5-phosphate (route II): step 3/3.</text>
</comment>
<dbReference type="GO" id="GO:0019634">
    <property type="term" value="P:organic phosphonate metabolic process"/>
    <property type="evidence" value="ECO:0007669"/>
    <property type="project" value="UniProtKB-UniRule"/>
</dbReference>
<gene>
    <name evidence="6" type="primary">phnN</name>
    <name evidence="8" type="ORF">SAMN04488118_101282</name>
</gene>
<feature type="domain" description="Guanylate kinase-like" evidence="7">
    <location>
        <begin position="6"/>
        <end position="181"/>
    </location>
</feature>
<name>A0A1G5PLS2_9RHOB</name>
<organism evidence="8 9">
    <name type="scientific">Epibacterium ulvae</name>
    <dbReference type="NCBI Taxonomy" id="1156985"/>
    <lineage>
        <taxon>Bacteria</taxon>
        <taxon>Pseudomonadati</taxon>
        <taxon>Pseudomonadota</taxon>
        <taxon>Alphaproteobacteria</taxon>
        <taxon>Rhodobacterales</taxon>
        <taxon>Roseobacteraceae</taxon>
        <taxon>Epibacterium</taxon>
    </lineage>
</organism>
<dbReference type="HAMAP" id="MF_00836">
    <property type="entry name" value="PhnN"/>
    <property type="match status" value="1"/>
</dbReference>
<keyword evidence="8" id="KW-0418">Kinase</keyword>
<dbReference type="Gene3D" id="3.40.50.300">
    <property type="entry name" value="P-loop containing nucleotide triphosphate hydrolases"/>
    <property type="match status" value="1"/>
</dbReference>
<evidence type="ECO:0000256" key="2">
    <source>
        <dbReference type="ARBA" id="ARBA00005069"/>
    </source>
</evidence>
<comment type="function">
    <text evidence="6">Catalyzes the phosphorylation of ribose 1,5-bisphosphate to 5-phospho-D-ribosyl alpha-1-diphosphate (PRPP).</text>
</comment>
<accession>A0A1G5PLS2</accession>
<evidence type="ECO:0000259" key="7">
    <source>
        <dbReference type="PROSITE" id="PS50052"/>
    </source>
</evidence>
<dbReference type="GO" id="GO:0006015">
    <property type="term" value="P:5-phosphoribose 1-diphosphate biosynthetic process"/>
    <property type="evidence" value="ECO:0007669"/>
    <property type="project" value="UniProtKB-UniRule"/>
</dbReference>
<evidence type="ECO:0000256" key="3">
    <source>
        <dbReference type="ARBA" id="ARBA00022679"/>
    </source>
</evidence>
<evidence type="ECO:0000256" key="6">
    <source>
        <dbReference type="HAMAP-Rule" id="MF_00836"/>
    </source>
</evidence>
<comment type="similarity">
    <text evidence="6">Belongs to the ribose 1,5-bisphosphokinase family.</text>
</comment>
<dbReference type="STRING" id="1156985.SAMN04488118_101282"/>
<dbReference type="PANTHER" id="PTHR23117:SF8">
    <property type="entry name" value="RIBOSE 1,5-BISPHOSPHATE PHOSPHOKINASE PHNN"/>
    <property type="match status" value="1"/>
</dbReference>
<dbReference type="Pfam" id="PF00625">
    <property type="entry name" value="Guanylate_kin"/>
    <property type="match status" value="1"/>
</dbReference>
<dbReference type="SMART" id="SM00072">
    <property type="entry name" value="GuKc"/>
    <property type="match status" value="1"/>
</dbReference>
<dbReference type="PANTHER" id="PTHR23117">
    <property type="entry name" value="GUANYLATE KINASE-RELATED"/>
    <property type="match status" value="1"/>
</dbReference>
<dbReference type="InterPro" id="IPR008144">
    <property type="entry name" value="Guanylate_kin-like_dom"/>
</dbReference>
<evidence type="ECO:0000256" key="4">
    <source>
        <dbReference type="ARBA" id="ARBA00022741"/>
    </source>
</evidence>
<dbReference type="AlphaFoldDB" id="A0A1G5PLS2"/>